<evidence type="ECO:0000313" key="1">
    <source>
        <dbReference type="EMBL" id="ORY11514.1"/>
    </source>
</evidence>
<dbReference type="Proteomes" id="UP000193144">
    <property type="component" value="Unassembled WGS sequence"/>
</dbReference>
<gene>
    <name evidence="1" type="ORF">BCR34DRAFT_565162</name>
</gene>
<sequence>MPLTKGKGSILIKPFTELLSDGLSIVQSDLERRYDKRMADLEAHQTALEAKNKSVEAQYKARQNDLENLVKSMEAVTTGYGMINRLAGGQ</sequence>
<comment type="caution">
    <text evidence="1">The sequence shown here is derived from an EMBL/GenBank/DDBJ whole genome shotgun (WGS) entry which is preliminary data.</text>
</comment>
<accession>A0A1Y1ZMU5</accession>
<name>A0A1Y1ZMU5_9PLEO</name>
<reference evidence="1 2" key="1">
    <citation type="submission" date="2016-07" db="EMBL/GenBank/DDBJ databases">
        <title>Pervasive Adenine N6-methylation of Active Genes in Fungi.</title>
        <authorList>
            <consortium name="DOE Joint Genome Institute"/>
            <person name="Mondo S.J."/>
            <person name="Dannebaum R.O."/>
            <person name="Kuo R.C."/>
            <person name="Labutti K."/>
            <person name="Haridas S."/>
            <person name="Kuo A."/>
            <person name="Salamov A."/>
            <person name="Ahrendt S.R."/>
            <person name="Lipzen A."/>
            <person name="Sullivan W."/>
            <person name="Andreopoulos W.B."/>
            <person name="Clum A."/>
            <person name="Lindquist E."/>
            <person name="Daum C."/>
            <person name="Ramamoorthy G.K."/>
            <person name="Gryganskyi A."/>
            <person name="Culley D."/>
            <person name="Magnuson J.K."/>
            <person name="James T.Y."/>
            <person name="O'Malley M.A."/>
            <person name="Stajich J.E."/>
            <person name="Spatafora J.W."/>
            <person name="Visel A."/>
            <person name="Grigoriev I.V."/>
        </authorList>
    </citation>
    <scope>NUCLEOTIDE SEQUENCE [LARGE SCALE GENOMIC DNA]</scope>
    <source>
        <strain evidence="1 2">CBS 115471</strain>
    </source>
</reference>
<evidence type="ECO:0000313" key="2">
    <source>
        <dbReference type="Proteomes" id="UP000193144"/>
    </source>
</evidence>
<proteinExistence type="predicted"/>
<protein>
    <submittedName>
        <fullName evidence="1">Uncharacterized protein</fullName>
    </submittedName>
</protein>
<organism evidence="1 2">
    <name type="scientific">Clohesyomyces aquaticus</name>
    <dbReference type="NCBI Taxonomy" id="1231657"/>
    <lineage>
        <taxon>Eukaryota</taxon>
        <taxon>Fungi</taxon>
        <taxon>Dikarya</taxon>
        <taxon>Ascomycota</taxon>
        <taxon>Pezizomycotina</taxon>
        <taxon>Dothideomycetes</taxon>
        <taxon>Pleosporomycetidae</taxon>
        <taxon>Pleosporales</taxon>
        <taxon>Lindgomycetaceae</taxon>
        <taxon>Clohesyomyces</taxon>
    </lineage>
</organism>
<dbReference type="AlphaFoldDB" id="A0A1Y1ZMU5"/>
<dbReference type="EMBL" id="MCFA01000060">
    <property type="protein sequence ID" value="ORY11514.1"/>
    <property type="molecule type" value="Genomic_DNA"/>
</dbReference>
<keyword evidence="2" id="KW-1185">Reference proteome</keyword>